<dbReference type="PANTHER" id="PTHR48060:SF21">
    <property type="entry name" value="L DOMAIN-LIKE PROTEIN"/>
    <property type="match status" value="1"/>
</dbReference>
<dbReference type="Proteomes" id="UP001054252">
    <property type="component" value="Unassembled WGS sequence"/>
</dbReference>
<dbReference type="InterPro" id="IPR032675">
    <property type="entry name" value="LRR_dom_sf"/>
</dbReference>
<evidence type="ECO:0000256" key="4">
    <source>
        <dbReference type="SAM" id="SignalP"/>
    </source>
</evidence>
<dbReference type="EMBL" id="BPVZ01000095">
    <property type="protein sequence ID" value="GKV32306.1"/>
    <property type="molecule type" value="Genomic_DNA"/>
</dbReference>
<comment type="caution">
    <text evidence="5">The sequence shown here is derived from an EMBL/GenBank/DDBJ whole genome shotgun (WGS) entry which is preliminary data.</text>
</comment>
<reference evidence="5 6" key="1">
    <citation type="journal article" date="2021" name="Commun. Biol.">
        <title>The genome of Shorea leprosula (Dipterocarpaceae) highlights the ecological relevance of drought in aseasonal tropical rainforests.</title>
        <authorList>
            <person name="Ng K.K.S."/>
            <person name="Kobayashi M.J."/>
            <person name="Fawcett J.A."/>
            <person name="Hatakeyama M."/>
            <person name="Paape T."/>
            <person name="Ng C.H."/>
            <person name="Ang C.C."/>
            <person name="Tnah L.H."/>
            <person name="Lee C.T."/>
            <person name="Nishiyama T."/>
            <person name="Sese J."/>
            <person name="O'Brien M.J."/>
            <person name="Copetti D."/>
            <person name="Mohd Noor M.I."/>
            <person name="Ong R.C."/>
            <person name="Putra M."/>
            <person name="Sireger I.Z."/>
            <person name="Indrioko S."/>
            <person name="Kosugi Y."/>
            <person name="Izuno A."/>
            <person name="Isagi Y."/>
            <person name="Lee S.L."/>
            <person name="Shimizu K.K."/>
        </authorList>
    </citation>
    <scope>NUCLEOTIDE SEQUENCE [LARGE SCALE GENOMIC DNA]</scope>
    <source>
        <strain evidence="5">214</strain>
    </source>
</reference>
<evidence type="ECO:0000313" key="6">
    <source>
        <dbReference type="Proteomes" id="UP001054252"/>
    </source>
</evidence>
<evidence type="ECO:0000256" key="1">
    <source>
        <dbReference type="ARBA" id="ARBA00022614"/>
    </source>
</evidence>
<name>A0AAV5L5U1_9ROSI</name>
<feature type="signal peptide" evidence="4">
    <location>
        <begin position="1"/>
        <end position="15"/>
    </location>
</feature>
<dbReference type="PANTHER" id="PTHR48060">
    <property type="entry name" value="DNA DAMAGE-REPAIR/TOLERATION PROTEIN DRT100"/>
    <property type="match status" value="1"/>
</dbReference>
<evidence type="ECO:0000256" key="3">
    <source>
        <dbReference type="ARBA" id="ARBA00022737"/>
    </source>
</evidence>
<evidence type="ECO:0008006" key="7">
    <source>
        <dbReference type="Google" id="ProtNLM"/>
    </source>
</evidence>
<dbReference type="InterPro" id="IPR053211">
    <property type="entry name" value="DNA_repair-toleration"/>
</dbReference>
<dbReference type="InterPro" id="IPR003591">
    <property type="entry name" value="Leu-rich_rpt_typical-subtyp"/>
</dbReference>
<proteinExistence type="predicted"/>
<keyword evidence="6" id="KW-1185">Reference proteome</keyword>
<dbReference type="PROSITE" id="PS51450">
    <property type="entry name" value="LRR"/>
    <property type="match status" value="1"/>
</dbReference>
<dbReference type="SMART" id="SM00369">
    <property type="entry name" value="LRR_TYP"/>
    <property type="match status" value="2"/>
</dbReference>
<dbReference type="InterPro" id="IPR001611">
    <property type="entry name" value="Leu-rich_rpt"/>
</dbReference>
<evidence type="ECO:0000313" key="5">
    <source>
        <dbReference type="EMBL" id="GKV32306.1"/>
    </source>
</evidence>
<dbReference type="SUPFAM" id="SSF52058">
    <property type="entry name" value="L domain-like"/>
    <property type="match status" value="1"/>
</dbReference>
<protein>
    <recommendedName>
        <fullName evidence="7">Leucine-rich repeat-containing N-terminal plant-type domain-containing protein</fullName>
    </recommendedName>
</protein>
<accession>A0AAV5L5U1</accession>
<evidence type="ECO:0000256" key="2">
    <source>
        <dbReference type="ARBA" id="ARBA00022729"/>
    </source>
</evidence>
<gene>
    <name evidence="5" type="ORF">SLEP1_g40920</name>
</gene>
<dbReference type="Gene3D" id="3.80.10.10">
    <property type="entry name" value="Ribonuclease Inhibitor"/>
    <property type="match status" value="1"/>
</dbReference>
<keyword evidence="3" id="KW-0677">Repeat</keyword>
<dbReference type="AlphaFoldDB" id="A0AAV5L5U1"/>
<dbReference type="FunFam" id="3.80.10.10:FF:000512">
    <property type="entry name" value="Leucine-rich repeat receptor-like serine/threonine-protein kinase BAM3"/>
    <property type="match status" value="1"/>
</dbReference>
<dbReference type="Pfam" id="PF13855">
    <property type="entry name" value="LRR_8"/>
    <property type="match status" value="1"/>
</dbReference>
<organism evidence="5 6">
    <name type="scientific">Rubroshorea leprosula</name>
    <dbReference type="NCBI Taxonomy" id="152421"/>
    <lineage>
        <taxon>Eukaryota</taxon>
        <taxon>Viridiplantae</taxon>
        <taxon>Streptophyta</taxon>
        <taxon>Embryophyta</taxon>
        <taxon>Tracheophyta</taxon>
        <taxon>Spermatophyta</taxon>
        <taxon>Magnoliopsida</taxon>
        <taxon>eudicotyledons</taxon>
        <taxon>Gunneridae</taxon>
        <taxon>Pentapetalae</taxon>
        <taxon>rosids</taxon>
        <taxon>malvids</taxon>
        <taxon>Malvales</taxon>
        <taxon>Dipterocarpaceae</taxon>
        <taxon>Rubroshorea</taxon>
    </lineage>
</organism>
<feature type="chain" id="PRO_5043853977" description="Leucine-rich repeat-containing N-terminal plant-type domain-containing protein" evidence="4">
    <location>
        <begin position="16"/>
        <end position="234"/>
    </location>
</feature>
<sequence>MFVAFFCFMHPMVFSELHSSQDTVMISISQQLNGTQLPWDVTKEPNPCLWKGVSCSPPNNSSIISLSLSGFGLSSSDFLSEVCRIDSLQSLNLSNNNLKSISDGFFNGCGGMDGLKVLDFSRNRLVGPLPAFRNFVGLEFLDLSFNNLTGGINSQLSQLVSLKCLNLSVNEFSGMGTEGFVTWSDKCDGLYWHLLTHGLTVMSVKVLGIVLKLTFSGMHQFSISSNLGFHHGGS</sequence>
<keyword evidence="2 4" id="KW-0732">Signal</keyword>
<keyword evidence="1" id="KW-0433">Leucine-rich repeat</keyword>